<dbReference type="PANTHER" id="PTHR41786:SF1">
    <property type="entry name" value="6-HYDROXYMETHYLPTERIN DIPHOSPHOKINASE MPTE-LIKE DOMAIN-CONTAINING PROTEIN"/>
    <property type="match status" value="1"/>
</dbReference>
<evidence type="ECO:0000313" key="1">
    <source>
        <dbReference type="EMBL" id="EMP09012.1"/>
    </source>
</evidence>
<organism evidence="1 2">
    <name type="scientific">Leptospira interrogans serovar Pyrogenes str. 200701872</name>
    <dbReference type="NCBI Taxonomy" id="1193029"/>
    <lineage>
        <taxon>Bacteria</taxon>
        <taxon>Pseudomonadati</taxon>
        <taxon>Spirochaetota</taxon>
        <taxon>Spirochaetia</taxon>
        <taxon>Leptospirales</taxon>
        <taxon>Leptospiraceae</taxon>
        <taxon>Leptospira</taxon>
    </lineage>
</organism>
<gene>
    <name evidence="1" type="ORF">LEP1GSC124_4479</name>
</gene>
<name>M6ZXK2_LEPIR</name>
<dbReference type="Proteomes" id="UP000012117">
    <property type="component" value="Unassembled WGS sequence"/>
</dbReference>
<dbReference type="AlphaFoldDB" id="M6ZXK2"/>
<dbReference type="PANTHER" id="PTHR41786">
    <property type="entry name" value="MOTILITY ACCESSORY FACTOR MAF"/>
    <property type="match status" value="1"/>
</dbReference>
<reference evidence="1 2" key="1">
    <citation type="submission" date="2013-01" db="EMBL/GenBank/DDBJ databases">
        <authorList>
            <person name="Harkins D.M."/>
            <person name="Durkin A.S."/>
            <person name="Brinkac L.M."/>
            <person name="Haft D.H."/>
            <person name="Selengut J.D."/>
            <person name="Sanka R."/>
            <person name="DePew J."/>
            <person name="Purushe J."/>
            <person name="Picardeau M."/>
            <person name="Werts C."/>
            <person name="Goarant C."/>
            <person name="Vinetz J.M."/>
            <person name="Sutton G.G."/>
            <person name="Nierman W.C."/>
            <person name="Fouts D.E."/>
        </authorList>
    </citation>
    <scope>NUCLEOTIDE SEQUENCE [LARGE SCALE GENOMIC DNA]</scope>
    <source>
        <strain evidence="1 2">200701872</strain>
    </source>
</reference>
<sequence>MNGIPNSDFLKYIQENECDLRFVESIRSQILFISEKGLESDFQSNLLKEKTTLEKDGEDSSNYKSNFSHASVSKTNSFLKTKMILHKTFPDLC</sequence>
<protein>
    <submittedName>
        <fullName evidence="1">Uncharacterized protein</fullName>
    </submittedName>
</protein>
<dbReference type="BioCyc" id="LINT1193029:G11R4-1079-MONOMER"/>
<comment type="caution">
    <text evidence="1">The sequence shown here is derived from an EMBL/GenBank/DDBJ whole genome shotgun (WGS) entry which is preliminary data.</text>
</comment>
<evidence type="ECO:0000313" key="2">
    <source>
        <dbReference type="Proteomes" id="UP000012117"/>
    </source>
</evidence>
<accession>M6ZXK2</accession>
<proteinExistence type="predicted"/>
<dbReference type="EMBL" id="AKWN02000081">
    <property type="protein sequence ID" value="EMP09012.1"/>
    <property type="molecule type" value="Genomic_DNA"/>
</dbReference>